<evidence type="ECO:0000313" key="1">
    <source>
        <dbReference type="EMBL" id="AWV90113.1"/>
    </source>
</evidence>
<dbReference type="EMBL" id="CP030032">
    <property type="protein sequence ID" value="AWV90113.1"/>
    <property type="molecule type" value="Genomic_DNA"/>
</dbReference>
<gene>
    <name evidence="1" type="ORF">DN745_12535</name>
</gene>
<dbReference type="KEGG" id="bsed:DN745_12535"/>
<dbReference type="AlphaFoldDB" id="A0A2Z4FMC9"/>
<evidence type="ECO:0000313" key="2">
    <source>
        <dbReference type="Proteomes" id="UP000249799"/>
    </source>
</evidence>
<organism evidence="1 2">
    <name type="scientific">Bradymonas sediminis</name>
    <dbReference type="NCBI Taxonomy" id="1548548"/>
    <lineage>
        <taxon>Bacteria</taxon>
        <taxon>Deltaproteobacteria</taxon>
        <taxon>Bradymonadales</taxon>
        <taxon>Bradymonadaceae</taxon>
        <taxon>Bradymonas</taxon>
    </lineage>
</organism>
<reference evidence="1 2" key="1">
    <citation type="submission" date="2018-06" db="EMBL/GenBank/DDBJ databases">
        <title>Lujinxingia sediminis gen. nov. sp. nov., a new facultative anaerobic member of the class Deltaproteobacteria, and proposal of Lujinxingaceae fam. nov.</title>
        <authorList>
            <person name="Guo L.-Y."/>
            <person name="Li C.-M."/>
            <person name="Wang S."/>
            <person name="Du Z.-J."/>
        </authorList>
    </citation>
    <scope>NUCLEOTIDE SEQUENCE [LARGE SCALE GENOMIC DNA]</scope>
    <source>
        <strain evidence="1 2">FA350</strain>
    </source>
</reference>
<sequence>MKRVKRNDDLRGTLLRVQCKISEVLVPILRNFGVLLRALGSARGAVVQGACDLGVGGRGAKFGCLAREVQSDAEVGGWVVRGSLSCLEEVLEKLLTKITKLVDSVFGLWQKIGSQAGLLTRRPPRR</sequence>
<keyword evidence="2" id="KW-1185">Reference proteome</keyword>
<dbReference type="Proteomes" id="UP000249799">
    <property type="component" value="Chromosome"/>
</dbReference>
<name>A0A2Z4FMC9_9DELT</name>
<accession>A0A2Z4FMC9</accession>
<proteinExistence type="predicted"/>
<protein>
    <submittedName>
        <fullName evidence="1">Uncharacterized protein</fullName>
    </submittedName>
</protein>